<dbReference type="Pfam" id="PF00990">
    <property type="entry name" value="GGDEF"/>
    <property type="match status" value="1"/>
</dbReference>
<dbReference type="SUPFAM" id="SSF55785">
    <property type="entry name" value="PYP-like sensor domain (PAS domain)"/>
    <property type="match status" value="2"/>
</dbReference>
<dbReference type="SUPFAM" id="SSF141868">
    <property type="entry name" value="EAL domain-like"/>
    <property type="match status" value="1"/>
</dbReference>
<dbReference type="RefSeq" id="WP_199263005.1">
    <property type="nucleotide sequence ID" value="NZ_CP054140.1"/>
</dbReference>
<dbReference type="SUPFAM" id="SSF55781">
    <property type="entry name" value="GAF domain-like"/>
    <property type="match status" value="1"/>
</dbReference>
<dbReference type="InterPro" id="IPR029787">
    <property type="entry name" value="Nucleotide_cyclase"/>
</dbReference>
<dbReference type="InterPro" id="IPR000700">
    <property type="entry name" value="PAS-assoc_C"/>
</dbReference>
<dbReference type="InterPro" id="IPR013656">
    <property type="entry name" value="PAS_4"/>
</dbReference>
<evidence type="ECO:0000259" key="3">
    <source>
        <dbReference type="PROSITE" id="PS50883"/>
    </source>
</evidence>
<dbReference type="FunFam" id="3.30.70.270:FF:000001">
    <property type="entry name" value="Diguanylate cyclase domain protein"/>
    <property type="match status" value="1"/>
</dbReference>
<dbReference type="CDD" id="cd01948">
    <property type="entry name" value="EAL"/>
    <property type="match status" value="1"/>
</dbReference>
<dbReference type="InterPro" id="IPR035965">
    <property type="entry name" value="PAS-like_dom_sf"/>
</dbReference>
<dbReference type="GO" id="GO:0003824">
    <property type="term" value="F:catalytic activity"/>
    <property type="evidence" value="ECO:0007669"/>
    <property type="project" value="UniProtKB-ARBA"/>
</dbReference>
<feature type="domain" description="GGDEF" evidence="4">
    <location>
        <begin position="489"/>
        <end position="622"/>
    </location>
</feature>
<dbReference type="PROSITE" id="PS50887">
    <property type="entry name" value="GGDEF"/>
    <property type="match status" value="1"/>
</dbReference>
<evidence type="ECO:0000259" key="1">
    <source>
        <dbReference type="PROSITE" id="PS50112"/>
    </source>
</evidence>
<dbReference type="Gene3D" id="3.20.20.450">
    <property type="entry name" value="EAL domain"/>
    <property type="match status" value="1"/>
</dbReference>
<dbReference type="InterPro" id="IPR035919">
    <property type="entry name" value="EAL_sf"/>
</dbReference>
<dbReference type="AlphaFoldDB" id="A0A7T5VFD7"/>
<organism evidence="5 6">
    <name type="scientific">Desulfobulbus oligotrophicus</name>
    <dbReference type="NCBI Taxonomy" id="1909699"/>
    <lineage>
        <taxon>Bacteria</taxon>
        <taxon>Pseudomonadati</taxon>
        <taxon>Thermodesulfobacteriota</taxon>
        <taxon>Desulfobulbia</taxon>
        <taxon>Desulfobulbales</taxon>
        <taxon>Desulfobulbaceae</taxon>
        <taxon>Desulfobulbus</taxon>
    </lineage>
</organism>
<feature type="domain" description="PAS" evidence="1">
    <location>
        <begin position="180"/>
        <end position="250"/>
    </location>
</feature>
<dbReference type="CDD" id="cd01949">
    <property type="entry name" value="GGDEF"/>
    <property type="match status" value="1"/>
</dbReference>
<protein>
    <submittedName>
        <fullName evidence="5">Diguanylate cyclase</fullName>
    </submittedName>
</protein>
<feature type="domain" description="EAL" evidence="3">
    <location>
        <begin position="631"/>
        <end position="887"/>
    </location>
</feature>
<evidence type="ECO:0000259" key="2">
    <source>
        <dbReference type="PROSITE" id="PS50113"/>
    </source>
</evidence>
<dbReference type="SMART" id="SM00052">
    <property type="entry name" value="EAL"/>
    <property type="match status" value="1"/>
</dbReference>
<proteinExistence type="predicted"/>
<dbReference type="Gene3D" id="3.30.70.270">
    <property type="match status" value="1"/>
</dbReference>
<feature type="domain" description="PAC" evidence="2">
    <location>
        <begin position="394"/>
        <end position="450"/>
    </location>
</feature>
<dbReference type="InterPro" id="IPR001633">
    <property type="entry name" value="EAL_dom"/>
</dbReference>
<dbReference type="SMART" id="SM00091">
    <property type="entry name" value="PAS"/>
    <property type="match status" value="2"/>
</dbReference>
<dbReference type="PANTHER" id="PTHR44757">
    <property type="entry name" value="DIGUANYLATE CYCLASE DGCP"/>
    <property type="match status" value="1"/>
</dbReference>
<name>A0A7T5VFD7_9BACT</name>
<gene>
    <name evidence="5" type="ORF">HP555_13020</name>
</gene>
<dbReference type="InterPro" id="IPR013655">
    <property type="entry name" value="PAS_fold_3"/>
</dbReference>
<dbReference type="InterPro" id="IPR043128">
    <property type="entry name" value="Rev_trsase/Diguanyl_cyclase"/>
</dbReference>
<accession>A0A7T5VFD7</accession>
<dbReference type="PROSITE" id="PS50113">
    <property type="entry name" value="PAC"/>
    <property type="match status" value="2"/>
</dbReference>
<dbReference type="SUPFAM" id="SSF55073">
    <property type="entry name" value="Nucleotide cyclase"/>
    <property type="match status" value="1"/>
</dbReference>
<dbReference type="PANTHER" id="PTHR44757:SF2">
    <property type="entry name" value="BIOFILM ARCHITECTURE MAINTENANCE PROTEIN MBAA"/>
    <property type="match status" value="1"/>
</dbReference>
<evidence type="ECO:0000259" key="4">
    <source>
        <dbReference type="PROSITE" id="PS50887"/>
    </source>
</evidence>
<dbReference type="SMART" id="SM00267">
    <property type="entry name" value="GGDEF"/>
    <property type="match status" value="1"/>
</dbReference>
<feature type="domain" description="PAC" evidence="2">
    <location>
        <begin position="254"/>
        <end position="307"/>
    </location>
</feature>
<dbReference type="KEGG" id="dog:HP555_13020"/>
<dbReference type="InterPro" id="IPR000160">
    <property type="entry name" value="GGDEF_dom"/>
</dbReference>
<dbReference type="NCBIfam" id="TIGR00254">
    <property type="entry name" value="GGDEF"/>
    <property type="match status" value="1"/>
</dbReference>
<dbReference type="Pfam" id="PF08447">
    <property type="entry name" value="PAS_3"/>
    <property type="match status" value="1"/>
</dbReference>
<dbReference type="InterPro" id="IPR052155">
    <property type="entry name" value="Biofilm_reg_signaling"/>
</dbReference>
<dbReference type="InterPro" id="IPR000014">
    <property type="entry name" value="PAS"/>
</dbReference>
<dbReference type="Proteomes" id="UP000596092">
    <property type="component" value="Chromosome"/>
</dbReference>
<dbReference type="PROSITE" id="PS50112">
    <property type="entry name" value="PAS"/>
    <property type="match status" value="1"/>
</dbReference>
<dbReference type="Pfam" id="PF08448">
    <property type="entry name" value="PAS_4"/>
    <property type="match status" value="1"/>
</dbReference>
<sequence length="887" mass="98325">MIRSSALLQAAYTVCRYLISERDLPTLLQGICDRLVGPATYQTTLLVLLDQTAGGMISAETGFDKDQVAAIMARLRDGQLPACGVRALASEVYEAIPCEDAGCWFCTPAERQEPARSLCVALPCSSTLSGFMIVQLPSEREIVAGEDDILTDLAETISQALRQLFVFEEVTFNAQELRLAEERYELALHASQAGLWDWNIKTGEMYTSPDQWELLDYRDNDASADSSRRTIHPDDREQVLKVLNEHLSGTTEEYRIEYRVQGEDGELAWFLDRGQVVERDANNMPVRMTGTHQNITLQKRQDQALQAVQQQLHDALDVERNFLQTVIDSAGDPVMVIDLDFTLLLINQAAAHLVRHAGATGELAGQKCHHLFCNAAVPCHDERFPCPVLEVRNRQRSVKLTHNPYHGNSVNNTFELEISPLRNSQGAIYGIIEVARDVTDYLRIEKELRDSQSHLYRLAHHDTLTGLPNRLLFRDRLAKAISIAERNRTGVAVLFLDLDHFKQINDTLGHDVGDELLVTVARRLQRQCRQSDTVARLGGDEFVFVLEAVSNRHDAAMIAEKILTAVNTPVHVKGHELHVTTSIGVALFPHDSSSLDGVVKCADIALYAAKEVGRSNFQLYRPDIVASGQRPQMGVQQFQEALTSPGFCLQYLPQMDVQSGTLVGVKAVLQWEHPDMGLLLPNAFLAAADECDMLAAVSRWQLERACQAIDSLRSQGISPVPFTVAVTARQLRHAGFFSMFAELMTSYPGVAKELIVEIPDTAMTEIGAQVREELVRAADLGLGLAIRGFDEDGCSVACLPRIPIRRLVIRRRCLSDICNAPPGGAQSLLAVIIALGRVLKVPILADGVERKEQLDMLRTHGCDLGQGPYWGVPCPEKQLLALCRDRA</sequence>
<dbReference type="Gene3D" id="3.30.450.20">
    <property type="entry name" value="PAS domain"/>
    <property type="match status" value="2"/>
</dbReference>
<keyword evidence="6" id="KW-1185">Reference proteome</keyword>
<reference evidence="5 6" key="1">
    <citation type="submission" date="2020-05" db="EMBL/GenBank/DDBJ databases">
        <title>Complete genome of Desulfobulbus oligotrophicus.</title>
        <authorList>
            <person name="Podar M."/>
        </authorList>
    </citation>
    <scope>NUCLEOTIDE SEQUENCE [LARGE SCALE GENOMIC DNA]</scope>
    <source>
        <strain evidence="5 6">Prop6</strain>
    </source>
</reference>
<evidence type="ECO:0000313" key="6">
    <source>
        <dbReference type="Proteomes" id="UP000596092"/>
    </source>
</evidence>
<dbReference type="PROSITE" id="PS50883">
    <property type="entry name" value="EAL"/>
    <property type="match status" value="1"/>
</dbReference>
<dbReference type="EMBL" id="CP054140">
    <property type="protein sequence ID" value="QQG66721.1"/>
    <property type="molecule type" value="Genomic_DNA"/>
</dbReference>
<dbReference type="Pfam" id="PF00563">
    <property type="entry name" value="EAL"/>
    <property type="match status" value="1"/>
</dbReference>
<dbReference type="NCBIfam" id="TIGR00229">
    <property type="entry name" value="sensory_box"/>
    <property type="match status" value="1"/>
</dbReference>
<evidence type="ECO:0000313" key="5">
    <source>
        <dbReference type="EMBL" id="QQG66721.1"/>
    </source>
</evidence>